<sequence length="104" mass="12410">MKTLIYGNTKIELQFNQPVEETGYIKENFDITKRHSYATIWISELLNTESELQTQFIVGQIFQEYYQMGKIQQLDYLQKLTINWTEVWLIDDGSTICLLTKEEY</sequence>
<gene>
    <name evidence="1" type="ORF">ACD_71C00113G0004</name>
</gene>
<dbReference type="EMBL" id="AMFJ01028844">
    <property type="protein sequence ID" value="EKD44522.1"/>
    <property type="molecule type" value="Genomic_DNA"/>
</dbReference>
<organism evidence="1">
    <name type="scientific">uncultured bacterium</name>
    <name type="common">gcode 4</name>
    <dbReference type="NCBI Taxonomy" id="1234023"/>
    <lineage>
        <taxon>Bacteria</taxon>
        <taxon>environmental samples</taxon>
    </lineage>
</organism>
<dbReference type="AlphaFoldDB" id="K1Z4R8"/>
<reference evidence="1" key="1">
    <citation type="journal article" date="2012" name="Science">
        <title>Fermentation, hydrogen, and sulfur metabolism in multiple uncultivated bacterial phyla.</title>
        <authorList>
            <person name="Wrighton K.C."/>
            <person name="Thomas B.C."/>
            <person name="Sharon I."/>
            <person name="Miller C.S."/>
            <person name="Castelle C.J."/>
            <person name="VerBerkmoes N.C."/>
            <person name="Wilkins M.J."/>
            <person name="Hettich R.L."/>
            <person name="Lipton M.S."/>
            <person name="Williams K.H."/>
            <person name="Long P.E."/>
            <person name="Banfield J.F."/>
        </authorList>
    </citation>
    <scope>NUCLEOTIDE SEQUENCE [LARGE SCALE GENOMIC DNA]</scope>
</reference>
<comment type="caution">
    <text evidence="1">The sequence shown here is derived from an EMBL/GenBank/DDBJ whole genome shotgun (WGS) entry which is preliminary data.</text>
</comment>
<name>K1Z4R8_9BACT</name>
<proteinExistence type="predicted"/>
<accession>K1Z4R8</accession>
<protein>
    <submittedName>
        <fullName evidence="1">Uncharacterized protein</fullName>
    </submittedName>
</protein>
<evidence type="ECO:0000313" key="1">
    <source>
        <dbReference type="EMBL" id="EKD44522.1"/>
    </source>
</evidence>